<protein>
    <recommendedName>
        <fullName evidence="2">Peptidase S74 domain-containing protein</fullName>
    </recommendedName>
</protein>
<dbReference type="PROSITE" id="PS51688">
    <property type="entry name" value="ICA"/>
    <property type="match status" value="1"/>
</dbReference>
<reference evidence="3 4" key="1">
    <citation type="journal article" date="2007" name="Int. J. Syst. Evol. Microbiol.">
        <title>Paenibacillus ginsengarvi sp. nov., isolated from soil from ginseng cultivation.</title>
        <authorList>
            <person name="Yoon M.H."/>
            <person name="Ten L.N."/>
            <person name="Im W.T."/>
        </authorList>
    </citation>
    <scope>NUCLEOTIDE SEQUENCE [LARGE SCALE GENOMIC DNA]</scope>
    <source>
        <strain evidence="3 4">KCTC 13059</strain>
    </source>
</reference>
<proteinExistence type="predicted"/>
<dbReference type="OrthoDB" id="6502305at2"/>
<dbReference type="InterPro" id="IPR036388">
    <property type="entry name" value="WH-like_DNA-bd_sf"/>
</dbReference>
<evidence type="ECO:0000259" key="2">
    <source>
        <dbReference type="PROSITE" id="PS51688"/>
    </source>
</evidence>
<dbReference type="RefSeq" id="WP_120749046.1">
    <property type="nucleotide sequence ID" value="NZ_RBAH01000015.1"/>
</dbReference>
<keyword evidence="4" id="KW-1185">Reference proteome</keyword>
<dbReference type="AlphaFoldDB" id="A0A3B0C719"/>
<dbReference type="Gene3D" id="1.10.10.10">
    <property type="entry name" value="Winged helix-like DNA-binding domain superfamily/Winged helix DNA-binding domain"/>
    <property type="match status" value="1"/>
</dbReference>
<organism evidence="3 4">
    <name type="scientific">Paenibacillus ginsengarvi</name>
    <dbReference type="NCBI Taxonomy" id="400777"/>
    <lineage>
        <taxon>Bacteria</taxon>
        <taxon>Bacillati</taxon>
        <taxon>Bacillota</taxon>
        <taxon>Bacilli</taxon>
        <taxon>Bacillales</taxon>
        <taxon>Paenibacillaceae</taxon>
        <taxon>Paenibacillus</taxon>
    </lineage>
</organism>
<comment type="caution">
    <text evidence="3">The sequence shown here is derived from an EMBL/GenBank/DDBJ whole genome shotgun (WGS) entry which is preliminary data.</text>
</comment>
<dbReference type="Proteomes" id="UP000282311">
    <property type="component" value="Unassembled WGS sequence"/>
</dbReference>
<dbReference type="InterPro" id="IPR030392">
    <property type="entry name" value="S74_ICA"/>
</dbReference>
<feature type="domain" description="Peptidase S74" evidence="2">
    <location>
        <begin position="649"/>
        <end position="757"/>
    </location>
</feature>
<evidence type="ECO:0000313" key="4">
    <source>
        <dbReference type="Proteomes" id="UP000282311"/>
    </source>
</evidence>
<feature type="region of interest" description="Disordered" evidence="1">
    <location>
        <begin position="1"/>
        <end position="21"/>
    </location>
</feature>
<name>A0A3B0C719_9BACL</name>
<dbReference type="PROSITE" id="PS51318">
    <property type="entry name" value="TAT"/>
    <property type="match status" value="1"/>
</dbReference>
<evidence type="ECO:0000313" key="3">
    <source>
        <dbReference type="EMBL" id="RKN80458.1"/>
    </source>
</evidence>
<sequence>MTEKNDNQISEQMGDSGSAKPLSRRKVLAGVGLAGAAIVSAELLRLGSSASAAPSVHGAVYGSGNASGLRAELADQSDAEKGAALVGYSGRTVADKLGEIVSAGDRQGDTQLAADSAGGKVYLVPQESNIVIQVPAQYPDLNAALRAIESWIIPASATVRIQLAAGQHVMPGATRISHPYAEQIQIKGADINLTAKATAQVNVTGAAGEYFVSLAVTTAAGLAAGDWVMIRKTAGSGNHYAHVGFWEVTGITGSQITVRNRHRQSAFPTNTLTSAEINKVGTILKYNGTDGIVVRGASVGLLEDVGIVGNMYDYWNPANVTGTEKGTHGIYVGSNTIINGAAAPGGENPLGISGGSISLGEFVCVSQFDQQGLCIAGGSGIYGKSVVSTGNGRRGFYVGTSSAIEIKFCIAAGNYLDGVIADYGGCFNTSGAIFSGNRQDGGFAFNGGSLIAPNTVAAGNAVNGFEARAGAQISVDGATAIYNGYNGINGEYGGRISCTSAVSTFNARDGLALAFGAVARATNVNSSSNTRYGVYCDGGSTAVVSGATTTANAAADRLAKQMSVIQDGAAYTPGTIDGISRQTFRNGTAYVDETITSGGDLALSFNGTLQFLFKSGGTFQPARDGTQDIGTSANRFRDIYAANGLIQTSDERLKHHIDESDLGLAFVAKLKPVKYERVDDQSGRVHYGLLAQDVERLLQEQGMADHEFAALNRPSSPGDGAKAAGEAAYGLRYTEFIAPLIKAVQELAARVHALEAH</sequence>
<dbReference type="EMBL" id="RBAH01000015">
    <property type="protein sequence ID" value="RKN80458.1"/>
    <property type="molecule type" value="Genomic_DNA"/>
</dbReference>
<gene>
    <name evidence="3" type="ORF">D7M11_20150</name>
</gene>
<accession>A0A3B0C719</accession>
<dbReference type="InterPro" id="IPR006311">
    <property type="entry name" value="TAT_signal"/>
</dbReference>
<evidence type="ECO:0000256" key="1">
    <source>
        <dbReference type="SAM" id="MobiDB-lite"/>
    </source>
</evidence>
<dbReference type="Pfam" id="PF13884">
    <property type="entry name" value="Peptidase_S74"/>
    <property type="match status" value="1"/>
</dbReference>